<protein>
    <recommendedName>
        <fullName evidence="3">Restriction endonuclease subunit R</fullName>
    </recommendedName>
</protein>
<name>A0A3S1AWL4_9CYAN</name>
<reference evidence="1" key="1">
    <citation type="submission" date="2018-12" db="EMBL/GenBank/DDBJ databases">
        <authorList>
            <person name="Will S."/>
            <person name="Neumann-Schaal M."/>
            <person name="Henke P."/>
        </authorList>
    </citation>
    <scope>NUCLEOTIDE SEQUENCE</scope>
    <source>
        <strain evidence="1">PCC 7102</strain>
    </source>
</reference>
<evidence type="ECO:0000313" key="1">
    <source>
        <dbReference type="EMBL" id="RUT00360.1"/>
    </source>
</evidence>
<dbReference type="EMBL" id="RSCL01000024">
    <property type="protein sequence ID" value="RUT00360.1"/>
    <property type="molecule type" value="Genomic_DNA"/>
</dbReference>
<organism evidence="1 2">
    <name type="scientific">Dulcicalothrix desertica PCC 7102</name>
    <dbReference type="NCBI Taxonomy" id="232991"/>
    <lineage>
        <taxon>Bacteria</taxon>
        <taxon>Bacillati</taxon>
        <taxon>Cyanobacteriota</taxon>
        <taxon>Cyanophyceae</taxon>
        <taxon>Nostocales</taxon>
        <taxon>Calotrichaceae</taxon>
        <taxon>Dulcicalothrix</taxon>
    </lineage>
</organism>
<keyword evidence="2" id="KW-1185">Reference proteome</keyword>
<evidence type="ECO:0000313" key="2">
    <source>
        <dbReference type="Proteomes" id="UP000271624"/>
    </source>
</evidence>
<sequence>MPYNKFTLKNLISEFNLTLVENVRLFPNIQPVNPSDLLQALLEYNVPLATAIDTEKARGELIIFPILLELKRNINSQISVFSGKEFSVEPERGLNGNPDFLISKSSEQFFIAAPVMTLVEAKNQDINSGLGQCGAEMVAAQIYNATNNQSINSIYGCVTTGSLWRFMRLENQTLYIDKVEISLEPVERLLGILSEIVQNS</sequence>
<dbReference type="RefSeq" id="WP_127085576.1">
    <property type="nucleotide sequence ID" value="NZ_RSCL01000024.1"/>
</dbReference>
<dbReference type="Proteomes" id="UP000271624">
    <property type="component" value="Unassembled WGS sequence"/>
</dbReference>
<accession>A0A3S1AWL4</accession>
<comment type="caution">
    <text evidence="1">The sequence shown here is derived from an EMBL/GenBank/DDBJ whole genome shotgun (WGS) entry which is preliminary data.</text>
</comment>
<proteinExistence type="predicted"/>
<evidence type="ECO:0008006" key="3">
    <source>
        <dbReference type="Google" id="ProtNLM"/>
    </source>
</evidence>
<dbReference type="AlphaFoldDB" id="A0A3S1AWL4"/>
<dbReference type="OrthoDB" id="518124at2"/>
<gene>
    <name evidence="1" type="ORF">DSM106972_074880</name>
</gene>
<reference evidence="1" key="2">
    <citation type="journal article" date="2019" name="Genome Biol. Evol.">
        <title>Day and night: Metabolic profiles and evolutionary relationships of six axenic non-marine cyanobacteria.</title>
        <authorList>
            <person name="Will S.E."/>
            <person name="Henke P."/>
            <person name="Boedeker C."/>
            <person name="Huang S."/>
            <person name="Brinkmann H."/>
            <person name="Rohde M."/>
            <person name="Jarek M."/>
            <person name="Friedl T."/>
            <person name="Seufert S."/>
            <person name="Schumacher M."/>
            <person name="Overmann J."/>
            <person name="Neumann-Schaal M."/>
            <person name="Petersen J."/>
        </authorList>
    </citation>
    <scope>NUCLEOTIDE SEQUENCE [LARGE SCALE GENOMIC DNA]</scope>
    <source>
        <strain evidence="1">PCC 7102</strain>
    </source>
</reference>